<dbReference type="InterPro" id="IPR051172">
    <property type="entry name" value="Chlamydia_OmcB"/>
</dbReference>
<dbReference type="InterPro" id="IPR035986">
    <property type="entry name" value="PKD_dom_sf"/>
</dbReference>
<feature type="compositionally biased region" description="Low complexity" evidence="1">
    <location>
        <begin position="595"/>
        <end position="615"/>
    </location>
</feature>
<dbReference type="EMBL" id="AP017470">
    <property type="protein sequence ID" value="BBB32858.1"/>
    <property type="molecule type" value="Genomic_DNA"/>
</dbReference>
<dbReference type="CDD" id="cd00146">
    <property type="entry name" value="PKD"/>
    <property type="match status" value="1"/>
</dbReference>
<keyword evidence="2" id="KW-0812">Transmembrane</keyword>
<keyword evidence="2" id="KW-0472">Membrane</keyword>
<dbReference type="InterPro" id="IPR013783">
    <property type="entry name" value="Ig-like_fold"/>
</dbReference>
<sequence length="1461" mass="157051">MKNNESFFSGFIFTKFLKIKILALMVFVFTFSFISFAAGENWEFGYSYRKQITFTSDINKIPSSQTNFPVLINITDTDLKTVTNGGHVQNDNGWDIKFTASDGSTDLSYEIEKYDPATGELVAWVKIPTLSTGTIIYMYYGSVSVNTDPSSPDTWEANYKMVQHLQETSGTHYDSTSNALDATPSGGVNQDTSGKIDGADEFDGVDDYVSTSSSVVLSPPLTISAWIYYGGQSNINTIVSNGNAEASSAGFRLFINSWNTSDGKLIIEAGDGTNGSSIASDIDTIAAGQWYFVTAVIDGSNSALYLNGNLIGTGSLIDCTNDSPIYIGRMADAFLFQGTIDEVRISNIGRSGDWIKIEYENQNDPSSFYSVSSEEPGHAELSITKADNPDPVIAGNTLTYTVTVTNNGPSDAYNVVVTDTVPSQLQNVEYSTDGNTWTAWSGSANLGIIASGSSSQILIRGTVNSSTSDGIVLDNSASVTTDTDELDTSDNSATASTTVNTSSDLSITKTDNPDPVTAGNTLTYTITVTNNGPSDAQNVVVTDNVPSELENVEYSTDGNTWTAWSGSANLETIASGSSSQILIRGTVNSSTAEGTTINNTASVTTDTTDPDTTNNSVTADTAVTTSANLSITKSGASSVDAGSLLSYVITVTNNGPSDSQNVVVTDNVPSELENVEYSTDGNTWTAWTGSANLGTIASGSNAQILIRGTVKSNTADGTVLHNTASVLSDTSDPDSSDNTSNDVSTTITTNADLSITKSVDKANEYPRGELLYTITVTNNGPSYAENVTINDTLPAELANALYSSDNGATWNIWGGQLNIGTIPNGESRTIQIKATINDDVSEGTAIDNFATVTSNTNDSDTSNNTSGVAETIVQCTHYTIHVEVANGEGSGDYTVCSPYGCYMVEFSGNPNTHISELYINGRSTNFSRNQTTYTFCNIHGDQEIKVVYVEETNPVITNFVATPSIGVKPLTVHFTAEGYDPDGGSILKYYWDFDGDGNTDVVTDVPQIDHVYPNQGEYSAQLTIKDDEGQLSEPMSALIHVGRRNPISIDLSSIVNLINANNQTGYLDIINPNETAAHFSIESSENSQGSASEEYTLSANGKMTFDITSLSANAKVVSDQELLFYVELKGDGKLCSDYIGNNIGDNLYVSHVAEETDLWNTYLIISNPMLNSVYYNDNLLTTNENDVFELSQFHNKATDKAEDLTDWWGYIQGRTIDPFSMPAKISGLVLYERLNGDISMVELYEKPVYTGYIAHIPTETDMFWYGYVITNVGEEDGHYVLTFYSENGELLGQEQLTIPAGQKKKGLLENDYAQYYGNVAWIKIEGDSPFIGESVYGAYVNGEEGGGICGLSLATEGNYKLIFPDSVEEGYWTGLSLVNTEQEEATVQIKLINGDGEEAQSKIIHIPALSQAKVVLDNEFKEASKVAGNYVIVESNKKLIGVEIKGDKHNNVLCGVVGVSK</sequence>
<reference evidence="4 5" key="1">
    <citation type="journal article" date="2012" name="Extremophiles">
        <title>Thermotomaculum hydrothermale gen. nov., sp. nov., a novel heterotrophic thermophile within the phylum Acidobacteria from a deep-sea hydrothermal vent chimney in the Southern Okinawa Trough.</title>
        <authorList>
            <person name="Izumi H."/>
            <person name="Nunoura T."/>
            <person name="Miyazaki M."/>
            <person name="Mino S."/>
            <person name="Toki T."/>
            <person name="Takai K."/>
            <person name="Sako Y."/>
            <person name="Sawabe T."/>
            <person name="Nakagawa S."/>
        </authorList>
    </citation>
    <scope>NUCLEOTIDE SEQUENCE [LARGE SCALE GENOMIC DNA]</scope>
    <source>
        <strain evidence="4 5">AC55</strain>
    </source>
</reference>
<protein>
    <recommendedName>
        <fullName evidence="3">PKD domain-containing protein</fullName>
    </recommendedName>
</protein>
<dbReference type="Gene3D" id="2.60.40.10">
    <property type="entry name" value="Immunoglobulins"/>
    <property type="match status" value="3"/>
</dbReference>
<keyword evidence="5" id="KW-1185">Reference proteome</keyword>
<dbReference type="SMART" id="SM00089">
    <property type="entry name" value="PKD"/>
    <property type="match status" value="1"/>
</dbReference>
<evidence type="ECO:0000256" key="1">
    <source>
        <dbReference type="SAM" id="MobiDB-lite"/>
    </source>
</evidence>
<accession>A0A7R6PNJ8</accession>
<feature type="domain" description="PKD" evidence="3">
    <location>
        <begin position="955"/>
        <end position="1032"/>
    </location>
</feature>
<evidence type="ECO:0000259" key="3">
    <source>
        <dbReference type="PROSITE" id="PS50093"/>
    </source>
</evidence>
<dbReference type="SUPFAM" id="SSF49299">
    <property type="entry name" value="PKD domain"/>
    <property type="match status" value="1"/>
</dbReference>
<dbReference type="Pfam" id="PF13385">
    <property type="entry name" value="Laminin_G_3"/>
    <property type="match status" value="1"/>
</dbReference>
<dbReference type="NCBIfam" id="TIGR01451">
    <property type="entry name" value="B_ant_repeat"/>
    <property type="match status" value="4"/>
</dbReference>
<proteinExistence type="predicted"/>
<dbReference type="PANTHER" id="PTHR34819:SF3">
    <property type="entry name" value="CELL SURFACE PROTEIN"/>
    <property type="match status" value="1"/>
</dbReference>
<dbReference type="InterPro" id="IPR001434">
    <property type="entry name" value="OmcB-like_DUF11"/>
</dbReference>
<keyword evidence="2" id="KW-1133">Transmembrane helix</keyword>
<dbReference type="PANTHER" id="PTHR34819">
    <property type="entry name" value="LARGE CYSTEINE-RICH PERIPLASMIC PROTEIN OMCB"/>
    <property type="match status" value="1"/>
</dbReference>
<dbReference type="Pfam" id="PF01345">
    <property type="entry name" value="DUF11"/>
    <property type="match status" value="4"/>
</dbReference>
<dbReference type="InterPro" id="IPR000601">
    <property type="entry name" value="PKD_dom"/>
</dbReference>
<dbReference type="InterPro" id="IPR013320">
    <property type="entry name" value="ConA-like_dom_sf"/>
</dbReference>
<dbReference type="SUPFAM" id="SSF49899">
    <property type="entry name" value="Concanavalin A-like lectins/glucanases"/>
    <property type="match status" value="1"/>
</dbReference>
<evidence type="ECO:0000256" key="2">
    <source>
        <dbReference type="SAM" id="Phobius"/>
    </source>
</evidence>
<dbReference type="InterPro" id="IPR047589">
    <property type="entry name" value="DUF11_rpt"/>
</dbReference>
<dbReference type="Pfam" id="PF10102">
    <property type="entry name" value="DUF2341"/>
    <property type="match status" value="1"/>
</dbReference>
<name>A0A7R6PNJ8_9BACT</name>
<dbReference type="InterPro" id="IPR018765">
    <property type="entry name" value="DUF2341"/>
</dbReference>
<organism evidence="4 5">
    <name type="scientific">Thermotomaculum hydrothermale</name>
    <dbReference type="NCBI Taxonomy" id="981385"/>
    <lineage>
        <taxon>Bacteria</taxon>
        <taxon>Pseudomonadati</taxon>
        <taxon>Acidobacteriota</taxon>
        <taxon>Holophagae</taxon>
        <taxon>Thermotomaculales</taxon>
        <taxon>Thermotomaculaceae</taxon>
        <taxon>Thermotomaculum</taxon>
    </lineage>
</organism>
<dbReference type="Proteomes" id="UP000595564">
    <property type="component" value="Chromosome"/>
</dbReference>
<feature type="transmembrane region" description="Helical" evidence="2">
    <location>
        <begin position="21"/>
        <end position="39"/>
    </location>
</feature>
<dbReference type="RefSeq" id="WP_201327159.1">
    <property type="nucleotide sequence ID" value="NZ_AP017470.1"/>
</dbReference>
<dbReference type="KEGG" id="thyd:TTHT_1345"/>
<evidence type="ECO:0000313" key="5">
    <source>
        <dbReference type="Proteomes" id="UP000595564"/>
    </source>
</evidence>
<dbReference type="InterPro" id="IPR022409">
    <property type="entry name" value="PKD/Chitinase_dom"/>
</dbReference>
<dbReference type="Pfam" id="PF18911">
    <property type="entry name" value="PKD_4"/>
    <property type="match status" value="1"/>
</dbReference>
<dbReference type="Gene3D" id="2.60.120.200">
    <property type="match status" value="1"/>
</dbReference>
<feature type="region of interest" description="Disordered" evidence="1">
    <location>
        <begin position="591"/>
        <end position="615"/>
    </location>
</feature>
<gene>
    <name evidence="4" type="ORF">TTHT_1345</name>
</gene>
<dbReference type="PROSITE" id="PS50093">
    <property type="entry name" value="PKD"/>
    <property type="match status" value="1"/>
</dbReference>
<evidence type="ECO:0000313" key="4">
    <source>
        <dbReference type="EMBL" id="BBB32858.1"/>
    </source>
</evidence>